<proteinExistence type="predicted"/>
<dbReference type="EMBL" id="JAOPMD010000001">
    <property type="protein sequence ID" value="MDH7898702.1"/>
    <property type="molecule type" value="Genomic_DNA"/>
</dbReference>
<dbReference type="CDD" id="cd00093">
    <property type="entry name" value="HTH_XRE"/>
    <property type="match status" value="1"/>
</dbReference>
<comment type="caution">
    <text evidence="2">The sequence shown here is derived from an EMBL/GenBank/DDBJ whole genome shotgun (WGS) entry which is preliminary data.</text>
</comment>
<dbReference type="SMART" id="SM00530">
    <property type="entry name" value="HTH_XRE"/>
    <property type="match status" value="1"/>
</dbReference>
<gene>
    <name evidence="2" type="ORF">OB936_00430</name>
</gene>
<dbReference type="Pfam" id="PF01381">
    <property type="entry name" value="HTH_3"/>
    <property type="match status" value="1"/>
</dbReference>
<accession>A0AAJ1P8G3</accession>
<dbReference type="SUPFAM" id="SSF47413">
    <property type="entry name" value="lambda repressor-like DNA-binding domains"/>
    <property type="match status" value="1"/>
</dbReference>
<feature type="domain" description="HTH cro/C1-type" evidence="1">
    <location>
        <begin position="22"/>
        <end position="82"/>
    </location>
</feature>
<protein>
    <submittedName>
        <fullName evidence="2">Helix-turn-helix transcriptional regulator</fullName>
    </submittedName>
</protein>
<dbReference type="PROSITE" id="PS50943">
    <property type="entry name" value="HTH_CROC1"/>
    <property type="match status" value="1"/>
</dbReference>
<reference evidence="2" key="2">
    <citation type="submission" date="2023-04" db="EMBL/GenBank/DDBJ databases">
        <authorList>
            <person name="Orihara K."/>
        </authorList>
    </citation>
    <scope>NUCLEOTIDE SEQUENCE</scope>
    <source>
        <strain evidence="2">YIT 13057</strain>
    </source>
</reference>
<dbReference type="Gene3D" id="1.10.260.40">
    <property type="entry name" value="lambda repressor-like DNA-binding domains"/>
    <property type="match status" value="1"/>
</dbReference>
<dbReference type="InterPro" id="IPR001387">
    <property type="entry name" value="Cro/C1-type_HTH"/>
</dbReference>
<evidence type="ECO:0000313" key="3">
    <source>
        <dbReference type="Proteomes" id="UP001157379"/>
    </source>
</evidence>
<sequence>MAERINADMDWTQYTREFEMNLRRIRAQRGFSQERVAYDAGMSRLQYQRLEGGGSSKDRPANPTAKTLIALAQVLDVSIDELLPTPWPDLRAR</sequence>
<organism evidence="2 3">
    <name type="scientific">Bifidobacterium catenulatum subsp. kashiwanohense</name>
    <dbReference type="NCBI Taxonomy" id="630129"/>
    <lineage>
        <taxon>Bacteria</taxon>
        <taxon>Bacillati</taxon>
        <taxon>Actinomycetota</taxon>
        <taxon>Actinomycetes</taxon>
        <taxon>Bifidobacteriales</taxon>
        <taxon>Bifidobacteriaceae</taxon>
        <taxon>Bifidobacterium</taxon>
    </lineage>
</organism>
<dbReference type="GO" id="GO:0003677">
    <property type="term" value="F:DNA binding"/>
    <property type="evidence" value="ECO:0007669"/>
    <property type="project" value="InterPro"/>
</dbReference>
<evidence type="ECO:0000313" key="2">
    <source>
        <dbReference type="EMBL" id="MDH7898702.1"/>
    </source>
</evidence>
<evidence type="ECO:0000259" key="1">
    <source>
        <dbReference type="PROSITE" id="PS50943"/>
    </source>
</evidence>
<reference evidence="2" key="1">
    <citation type="journal article" date="2023" name="Gut Microbes">
        <title>Characterization of Bifidobacterium kashiwanohense that utilizes both milk- and plant-derived oligosaccharides.</title>
        <authorList>
            <person name="Orihara K."/>
            <person name="Yahagi K."/>
            <person name="Saito Y."/>
            <person name="Watanabe Y."/>
            <person name="Sasai T."/>
            <person name="Hara T."/>
            <person name="Tsukuda N."/>
            <person name="Oki K."/>
            <person name="Fujimoto J."/>
            <person name="Matsuki T."/>
        </authorList>
    </citation>
    <scope>NUCLEOTIDE SEQUENCE</scope>
    <source>
        <strain evidence="2">YIT 13057</strain>
    </source>
</reference>
<dbReference type="AlphaFoldDB" id="A0AAJ1P8G3"/>
<dbReference type="InterPro" id="IPR010982">
    <property type="entry name" value="Lambda_DNA-bd_dom_sf"/>
</dbReference>
<name>A0AAJ1P8G3_9BIFI</name>
<dbReference type="Proteomes" id="UP001157379">
    <property type="component" value="Unassembled WGS sequence"/>
</dbReference>
<dbReference type="RefSeq" id="WP_281087940.1">
    <property type="nucleotide sequence ID" value="NZ_JAOPLY010000001.1"/>
</dbReference>